<dbReference type="VEuPathDB" id="PlasmoDB:PY17X_1300125"/>
<protein>
    <submittedName>
        <fullName evidence="2">YIR protein</fullName>
    </submittedName>
</protein>
<dbReference type="RefSeq" id="XP_034493588.1">
    <property type="nucleotide sequence ID" value="XM_034637649.1"/>
</dbReference>
<gene>
    <name evidence="2" type="ORF">PY17X_1300125</name>
</gene>
<dbReference type="InterPro" id="IPR006477">
    <property type="entry name" value="Yir_bir_cir"/>
</dbReference>
<dbReference type="AlphaFoldDB" id="A0A4V0KQZ5"/>
<reference evidence="2 3" key="1">
    <citation type="journal article" date="2014" name="BMC Biol.">
        <title>A comprehensive evaluation of rodent malaria parasite genomes and gene expression.</title>
        <authorList>
            <person name="Otto T.D."/>
            <person name="Bohme U."/>
            <person name="Jackson A.P."/>
            <person name="Hunt M."/>
            <person name="Franke-Fayard B."/>
            <person name="Hoeijmakers W.A."/>
            <person name="Religa A.A."/>
            <person name="Robertson L."/>
            <person name="Sanders M."/>
            <person name="Ogun S.A."/>
            <person name="Cunningham D."/>
            <person name="Erhart A."/>
            <person name="Billker O."/>
            <person name="Khan S.M."/>
            <person name="Stunnenberg H.G."/>
            <person name="Langhorne J."/>
            <person name="Holder A.A."/>
            <person name="Waters A.P."/>
            <person name="Newbold C.I."/>
            <person name="Pain A."/>
            <person name="Berriman M."/>
            <person name="Janse C.J."/>
        </authorList>
    </citation>
    <scope>NUCLEOTIDE SEQUENCE [LARGE SCALE GENOMIC DNA]</scope>
    <source>
        <strain evidence="2 3">17X</strain>
    </source>
</reference>
<feature type="transmembrane region" description="Helical" evidence="1">
    <location>
        <begin position="278"/>
        <end position="296"/>
    </location>
</feature>
<proteinExistence type="predicted"/>
<dbReference type="VEuPathDB" id="PlasmoDB:PYYM_1042900"/>
<evidence type="ECO:0000313" key="2">
    <source>
        <dbReference type="EMBL" id="VTZ80335.1"/>
    </source>
</evidence>
<dbReference type="GeneID" id="55210934"/>
<dbReference type="VEuPathDB" id="PlasmoDB:PY03809"/>
<keyword evidence="1" id="KW-1133">Transmembrane helix</keyword>
<dbReference type="VEuPathDB" id="PlasmoDB:Py17XNL_001302824"/>
<dbReference type="Pfam" id="PF06022">
    <property type="entry name" value="Cir_Bir_Yir"/>
    <property type="match status" value="1"/>
</dbReference>
<dbReference type="KEGG" id="pyo:PY17X_1300125"/>
<accession>A0A4V0KQZ5</accession>
<organism evidence="2 3">
    <name type="scientific">Plasmodium yoelii</name>
    <dbReference type="NCBI Taxonomy" id="5861"/>
    <lineage>
        <taxon>Eukaryota</taxon>
        <taxon>Sar</taxon>
        <taxon>Alveolata</taxon>
        <taxon>Apicomplexa</taxon>
        <taxon>Aconoidasida</taxon>
        <taxon>Haemosporida</taxon>
        <taxon>Plasmodiidae</taxon>
        <taxon>Plasmodium</taxon>
        <taxon>Plasmodium (Vinckeia)</taxon>
    </lineage>
</organism>
<keyword evidence="1" id="KW-0812">Transmembrane</keyword>
<dbReference type="Proteomes" id="UP000072874">
    <property type="component" value="Chromosome 13"/>
</dbReference>
<dbReference type="EMBL" id="LM993667">
    <property type="protein sequence ID" value="VTZ80335.1"/>
    <property type="molecule type" value="Genomic_DNA"/>
</dbReference>
<keyword evidence="1" id="KW-0472">Membrane</keyword>
<name>A0A4V0KQZ5_PLAYE</name>
<sequence length="318" mass="36839">MAISKVCKKFDTLRKLFPDELDRSGEYNFKVGMFKSYCPKEKCNNDIDKINAVCLWLFYDLFGKSGTSIDNNTYKDDLVCIMIWLSYILNLKPSDKIITLKDFYSSHIKNNTEYTNREVNDKTYGSYKDIIDKVKEYMDIDINKMSKFYELHKLLCNMYTAYMTSNSNDFSKHANKFVAEYTQLFNDIGNNIDNSSYSKILRIFSKYYNNFGIGTGYNTTSINRPSLPTQKTVEHVDISDPKETKTHGFSSGTDKPIHVATTPSLDTKLSDSSLINKLIIVLSILIPISIFLGISYKYSLFGFRKRSQKQYLREKIKK</sequence>
<evidence type="ECO:0000313" key="3">
    <source>
        <dbReference type="Proteomes" id="UP000072874"/>
    </source>
</evidence>
<evidence type="ECO:0000256" key="1">
    <source>
        <dbReference type="SAM" id="Phobius"/>
    </source>
</evidence>
<dbReference type="NCBIfam" id="TIGR01590">
    <property type="entry name" value="yir-bir-cir_Pla"/>
    <property type="match status" value="1"/>
</dbReference>
<dbReference type="OrthoDB" id="373278at2759"/>